<evidence type="ECO:0000256" key="4">
    <source>
        <dbReference type="ARBA" id="ARBA00022475"/>
    </source>
</evidence>
<feature type="transmembrane region" description="Helical" evidence="10">
    <location>
        <begin position="360"/>
        <end position="379"/>
    </location>
</feature>
<feature type="compositionally biased region" description="Basic and acidic residues" evidence="9">
    <location>
        <begin position="508"/>
        <end position="518"/>
    </location>
</feature>
<dbReference type="NCBIfam" id="NF003716">
    <property type="entry name" value="PRK05326.1-3"/>
    <property type="match status" value="1"/>
</dbReference>
<sequence>MSDGELLLIVGALMATGIAAAVVATRIRVPGLLLFLGLGMAVGSDGLGWISFTDYELTQRIGIIALVLILFEGGLAAGWGEIMPVLRPSLALATIGTALTAVIGGFIAAWLFDLSLLEGMLLGSIVSCTDGAAIFSLLRGSTLRRRLARTLEGEAGFNDPVAVLLVVGFVDWIQKPGYGLFDMLGKMAEEMAIGAAVGLLVGRVAVWAIGQVRLSSAGLYPVASVAVCTFAFGAADVIHGSGFLAVYLAGLAIGSSRLPAKRTIITFHEGLAWVAQLTMFFTLGLLVFPSQFGDTALEGTALAVAAVVVARPLSVFVATLLAGFEVREQLVLGWAGLRGAVPVVLATFPVLSGVPDSERFFNIVFFAVIVSTLLQGMTFESFARRLGVTTNEKAVPTPLTNAGAIRRLGAEVVEFEVKPDDAAAGIRVRDLQLPRDALLNVIVRGEQAIPPRGSTEVAAGDMLHVLVRQEVAIEFAELLEKWRNGPLGPAPRPARAWRSMPSVSSTRPWHENDGDAGHPEAVNGLGVITRLRTRRDGIPGALVELEDGRFAVTGPIVMIGRPQAIAAGAQRRLQNAPTHAEGAWWREVIGAVAQTTRQAGPVR</sequence>
<dbReference type="SUPFAM" id="SSF116726">
    <property type="entry name" value="TrkA C-terminal domain-like"/>
    <property type="match status" value="1"/>
</dbReference>
<evidence type="ECO:0000256" key="8">
    <source>
        <dbReference type="ARBA" id="ARBA00023136"/>
    </source>
</evidence>
<keyword evidence="4" id="KW-1003">Cell membrane</keyword>
<keyword evidence="3" id="KW-0050">Antiport</keyword>
<keyword evidence="6 10" id="KW-1133">Transmembrane helix</keyword>
<feature type="transmembrane region" description="Helical" evidence="10">
    <location>
        <begin position="118"/>
        <end position="138"/>
    </location>
</feature>
<dbReference type="InterPro" id="IPR006037">
    <property type="entry name" value="RCK_C"/>
</dbReference>
<organism evidence="12 13">
    <name type="scientific">Paraconexibacter antarcticus</name>
    <dbReference type="NCBI Taxonomy" id="2949664"/>
    <lineage>
        <taxon>Bacteria</taxon>
        <taxon>Bacillati</taxon>
        <taxon>Actinomycetota</taxon>
        <taxon>Thermoleophilia</taxon>
        <taxon>Solirubrobacterales</taxon>
        <taxon>Paraconexibacteraceae</taxon>
        <taxon>Paraconexibacter</taxon>
    </lineage>
</organism>
<dbReference type="PROSITE" id="PS51202">
    <property type="entry name" value="RCK_C"/>
    <property type="match status" value="1"/>
</dbReference>
<dbReference type="Proteomes" id="UP001056035">
    <property type="component" value="Chromosome"/>
</dbReference>
<dbReference type="Pfam" id="PF00999">
    <property type="entry name" value="Na_H_Exchanger"/>
    <property type="match status" value="1"/>
</dbReference>
<comment type="subcellular location">
    <subcellularLocation>
        <location evidence="1">Cell membrane</location>
        <topology evidence="1">Multi-pass membrane protein</topology>
    </subcellularLocation>
</comment>
<feature type="domain" description="RCK C-terminal" evidence="11">
    <location>
        <begin position="400"/>
        <end position="481"/>
    </location>
</feature>
<keyword evidence="13" id="KW-1185">Reference proteome</keyword>
<dbReference type="PANTHER" id="PTHR32507:SF7">
    <property type="entry name" value="K(+)_H(+) ANTIPORTER NHAP2"/>
    <property type="match status" value="1"/>
</dbReference>
<feature type="transmembrane region" description="Helical" evidence="10">
    <location>
        <begin position="58"/>
        <end position="78"/>
    </location>
</feature>
<evidence type="ECO:0000256" key="7">
    <source>
        <dbReference type="ARBA" id="ARBA00023065"/>
    </source>
</evidence>
<evidence type="ECO:0000256" key="3">
    <source>
        <dbReference type="ARBA" id="ARBA00022449"/>
    </source>
</evidence>
<feature type="transmembrane region" description="Helical" evidence="10">
    <location>
        <begin position="222"/>
        <end position="249"/>
    </location>
</feature>
<keyword evidence="8 10" id="KW-0472">Membrane</keyword>
<feature type="region of interest" description="Disordered" evidence="9">
    <location>
        <begin position="490"/>
        <end position="521"/>
    </location>
</feature>
<feature type="transmembrane region" description="Helical" evidence="10">
    <location>
        <begin position="331"/>
        <end position="354"/>
    </location>
</feature>
<name>A0ABY5DZ46_9ACTN</name>
<dbReference type="InterPro" id="IPR036721">
    <property type="entry name" value="RCK_C_sf"/>
</dbReference>
<keyword evidence="2" id="KW-0813">Transport</keyword>
<feature type="transmembrane region" description="Helical" evidence="10">
    <location>
        <begin position="32"/>
        <end position="52"/>
    </location>
</feature>
<evidence type="ECO:0000313" key="12">
    <source>
        <dbReference type="EMBL" id="UTI66598.1"/>
    </source>
</evidence>
<reference evidence="12 13" key="1">
    <citation type="submission" date="2022-06" db="EMBL/GenBank/DDBJ databases">
        <title>Paraconexibacter antarcticus.</title>
        <authorList>
            <person name="Kim C.S."/>
        </authorList>
    </citation>
    <scope>NUCLEOTIDE SEQUENCE [LARGE SCALE GENOMIC DNA]</scope>
    <source>
        <strain evidence="12 13">02-257</strain>
    </source>
</reference>
<feature type="transmembrane region" description="Helical" evidence="10">
    <location>
        <begin position="191"/>
        <end position="210"/>
    </location>
</feature>
<protein>
    <submittedName>
        <fullName evidence="12">Potassium/proton antiporter</fullName>
    </submittedName>
</protein>
<proteinExistence type="predicted"/>
<evidence type="ECO:0000256" key="2">
    <source>
        <dbReference type="ARBA" id="ARBA00022448"/>
    </source>
</evidence>
<keyword evidence="7" id="KW-0406">Ion transport</keyword>
<dbReference type="NCBIfam" id="NF003715">
    <property type="entry name" value="PRK05326.1-2"/>
    <property type="match status" value="1"/>
</dbReference>
<evidence type="ECO:0000256" key="6">
    <source>
        <dbReference type="ARBA" id="ARBA00022989"/>
    </source>
</evidence>
<dbReference type="EMBL" id="CP098502">
    <property type="protein sequence ID" value="UTI66598.1"/>
    <property type="molecule type" value="Genomic_DNA"/>
</dbReference>
<dbReference type="InterPro" id="IPR006153">
    <property type="entry name" value="Cation/H_exchanger_TM"/>
</dbReference>
<feature type="transmembrane region" description="Helical" evidence="10">
    <location>
        <begin position="300"/>
        <end position="324"/>
    </location>
</feature>
<evidence type="ECO:0000313" key="13">
    <source>
        <dbReference type="Proteomes" id="UP001056035"/>
    </source>
</evidence>
<evidence type="ECO:0000256" key="1">
    <source>
        <dbReference type="ARBA" id="ARBA00004651"/>
    </source>
</evidence>
<dbReference type="Pfam" id="PF02080">
    <property type="entry name" value="TrkA_C"/>
    <property type="match status" value="1"/>
</dbReference>
<gene>
    <name evidence="12" type="ORF">NBH00_10390</name>
</gene>
<dbReference type="InterPro" id="IPR038770">
    <property type="entry name" value="Na+/solute_symporter_sf"/>
</dbReference>
<accession>A0ABY5DZ46</accession>
<dbReference type="RefSeq" id="WP_254573266.1">
    <property type="nucleotide sequence ID" value="NZ_CP098502.1"/>
</dbReference>
<evidence type="ECO:0000256" key="10">
    <source>
        <dbReference type="SAM" id="Phobius"/>
    </source>
</evidence>
<dbReference type="Gene3D" id="1.20.1530.20">
    <property type="match status" value="1"/>
</dbReference>
<evidence type="ECO:0000256" key="5">
    <source>
        <dbReference type="ARBA" id="ARBA00022692"/>
    </source>
</evidence>
<feature type="transmembrane region" description="Helical" evidence="10">
    <location>
        <begin position="90"/>
        <end position="112"/>
    </location>
</feature>
<evidence type="ECO:0000256" key="9">
    <source>
        <dbReference type="SAM" id="MobiDB-lite"/>
    </source>
</evidence>
<feature type="transmembrane region" description="Helical" evidence="10">
    <location>
        <begin position="270"/>
        <end position="288"/>
    </location>
</feature>
<evidence type="ECO:0000259" key="11">
    <source>
        <dbReference type="PROSITE" id="PS51202"/>
    </source>
</evidence>
<feature type="transmembrane region" description="Helical" evidence="10">
    <location>
        <begin position="6"/>
        <end position="25"/>
    </location>
</feature>
<dbReference type="Gene3D" id="3.30.70.1450">
    <property type="entry name" value="Regulator of K+ conductance, C-terminal domain"/>
    <property type="match status" value="1"/>
</dbReference>
<dbReference type="PANTHER" id="PTHR32507">
    <property type="entry name" value="NA(+)/H(+) ANTIPORTER 1"/>
    <property type="match status" value="1"/>
</dbReference>
<keyword evidence="5 10" id="KW-0812">Transmembrane</keyword>